<keyword evidence="5" id="KW-1185">Reference proteome</keyword>
<organism evidence="4 5">
    <name type="scientific">Paenibacillus planticolens</name>
    <dbReference type="NCBI Taxonomy" id="2654976"/>
    <lineage>
        <taxon>Bacteria</taxon>
        <taxon>Bacillati</taxon>
        <taxon>Bacillota</taxon>
        <taxon>Bacilli</taxon>
        <taxon>Bacillales</taxon>
        <taxon>Paenibacillaceae</taxon>
        <taxon>Paenibacillus</taxon>
    </lineage>
</organism>
<feature type="domain" description="Dockerin" evidence="3">
    <location>
        <begin position="136"/>
        <end position="204"/>
    </location>
</feature>
<dbReference type="Proteomes" id="UP000618579">
    <property type="component" value="Unassembled WGS sequence"/>
</dbReference>
<feature type="signal peptide" evidence="2">
    <location>
        <begin position="1"/>
        <end position="44"/>
    </location>
</feature>
<evidence type="ECO:0000259" key="3">
    <source>
        <dbReference type="PROSITE" id="PS51766"/>
    </source>
</evidence>
<dbReference type="InterPro" id="IPR032812">
    <property type="entry name" value="SbsA_Ig"/>
</dbReference>
<keyword evidence="1 2" id="KW-0732">Signal</keyword>
<evidence type="ECO:0000313" key="4">
    <source>
        <dbReference type="EMBL" id="NOV01581.1"/>
    </source>
</evidence>
<dbReference type="Pfam" id="PF23197">
    <property type="entry name" value="IG_AIR9"/>
    <property type="match status" value="1"/>
</dbReference>
<protein>
    <recommendedName>
        <fullName evidence="3">Dockerin domain-containing protein</fullName>
    </recommendedName>
</protein>
<evidence type="ECO:0000256" key="2">
    <source>
        <dbReference type="SAM" id="SignalP"/>
    </source>
</evidence>
<dbReference type="Gene3D" id="1.10.1330.10">
    <property type="entry name" value="Dockerin domain"/>
    <property type="match status" value="1"/>
</dbReference>
<feature type="chain" id="PRO_5045579087" description="Dockerin domain-containing protein" evidence="2">
    <location>
        <begin position="45"/>
        <end position="939"/>
    </location>
</feature>
<comment type="caution">
    <text evidence="4">The sequence shown here is derived from an EMBL/GenBank/DDBJ whole genome shotgun (WGS) entry which is preliminary data.</text>
</comment>
<dbReference type="Pfam" id="PF13205">
    <property type="entry name" value="Big_5"/>
    <property type="match status" value="3"/>
</dbReference>
<dbReference type="InterPro" id="IPR036439">
    <property type="entry name" value="Dockerin_dom_sf"/>
</dbReference>
<dbReference type="PROSITE" id="PS51766">
    <property type="entry name" value="DOCKERIN"/>
    <property type="match status" value="1"/>
</dbReference>
<evidence type="ECO:0000256" key="1">
    <source>
        <dbReference type="ARBA" id="ARBA00022729"/>
    </source>
</evidence>
<dbReference type="InterPro" id="IPR016134">
    <property type="entry name" value="Dockerin_dom"/>
</dbReference>
<dbReference type="CDD" id="cd14256">
    <property type="entry name" value="Dockerin_I"/>
    <property type="match status" value="1"/>
</dbReference>
<evidence type="ECO:0000313" key="5">
    <source>
        <dbReference type="Proteomes" id="UP000618579"/>
    </source>
</evidence>
<gene>
    <name evidence="4" type="ORF">GC097_16310</name>
</gene>
<dbReference type="Pfam" id="PF00404">
    <property type="entry name" value="Dockerin_1"/>
    <property type="match status" value="1"/>
</dbReference>
<dbReference type="InterPro" id="IPR056284">
    <property type="entry name" value="AIR9-like_A9"/>
</dbReference>
<accession>A0ABX1ZNQ2</accession>
<dbReference type="SUPFAM" id="SSF63446">
    <property type="entry name" value="Type I dockerin domain"/>
    <property type="match status" value="1"/>
</dbReference>
<proteinExistence type="predicted"/>
<dbReference type="EMBL" id="WHNZ01000039">
    <property type="protein sequence ID" value="NOV01581.1"/>
    <property type="molecule type" value="Genomic_DNA"/>
</dbReference>
<name>A0ABX1ZNQ2_9BACL</name>
<dbReference type="Gene3D" id="2.60.40.2700">
    <property type="match status" value="1"/>
</dbReference>
<dbReference type="InterPro" id="IPR002105">
    <property type="entry name" value="Dockerin_1_rpt"/>
</dbReference>
<sequence length="939" mass="99113">MKEIRIMHLVKKNKTWKLAAKIGMLAGAMALAVPFASLSLPVQAQTVKVKPIFTNSMSWAPRNSSTDTESTFNFNVSDRFNGCTGLSLVSSDSGSATGSLNGLVATIKVNAPGTPVFTLSGTDTQGNLVTDTFQVEINKLGDFTGDGVVTTADALFISRYLSGKVFVSEDEIMMMDINGDGVITNADAVALTSLYVGGSGSGSDVLNFTAIFRDINDVPIARSVSLDGRAEIGQQLTGNYTYFDVEKTPEGPKQLQWYIGSKADGSDKAPIAGAVSSTYTVRESDVGNYLFFGVTPVELGGLAGKQVISAASAKVQDTSVPVATLMAPVNGQVNVDPGLSALSITLSKNITATDKHIQIRQLSDNTILANYAASDTTKVTINGNKIDILVTGLQESADYYVEIEAGAFKDVWNNPFGGLSGSSAWKFSTWDKTPPKIAALTPSNHAVSVDAALSSLSMTFDENVSAISGKQVIIRQSADHLALATYTANDTNSIKVNGKVVTVSLPPLAESTSYYVEIEAGAFTDASGNPYAGLTGTSAWTFTTWDKTPPAIVALSPNKGAVSVDASLPSLTVSFSKNVTAVSGKYVTLRKTSDQSEVAKRLVTDTANVSVGGETVTIKVPALMGGTDYYVEMDAGAFVDASNNPFAGLTGSSAWSFTTSAVAVATTVTAETDPVSLTENNLDAALITLSVTGDTFKAAADESDFQLNNAPPGLSIALAYVDSGKAYLLLEHDWHVFSGDITNFSVTAKASALTKGVAATSNSMKITAVPQTLNPFFSEYLDGGDGRIALAIYYPGNGLPSDKASGYEVEVQQYKKATKSISSFSRSLFPISPKMPFIMIDSIFYDAFDLMNITYFNDDIRMYDPSTYVTTALILKKNGQVIDVLGTPNATSATSILPGGGSLIRKSGTKGGMTTFALNHWTKTNMGPIIFKKFNTFTP</sequence>
<reference evidence="4 5" key="1">
    <citation type="submission" date="2019-10" db="EMBL/GenBank/DDBJ databases">
        <title>Description of Paenibacillus pedi sp. nov.</title>
        <authorList>
            <person name="Carlier A."/>
            <person name="Qi S."/>
        </authorList>
    </citation>
    <scope>NUCLEOTIDE SEQUENCE [LARGE SCALE GENOMIC DNA]</scope>
    <source>
        <strain evidence="4 5">LMG 31457</strain>
    </source>
</reference>